<dbReference type="Pfam" id="PF00619">
    <property type="entry name" value="CARD"/>
    <property type="match status" value="1"/>
</dbReference>
<dbReference type="PROSITE" id="PS50209">
    <property type="entry name" value="CARD"/>
    <property type="match status" value="1"/>
</dbReference>
<dbReference type="Gene3D" id="1.10.533.10">
    <property type="entry name" value="Death Domain, Fas"/>
    <property type="match status" value="1"/>
</dbReference>
<dbReference type="SUPFAM" id="SSF57845">
    <property type="entry name" value="B-box zinc-binding domain"/>
    <property type="match status" value="1"/>
</dbReference>
<dbReference type="EMBL" id="GG666561">
    <property type="protein sequence ID" value="EEN55394.1"/>
    <property type="molecule type" value="Genomic_DNA"/>
</dbReference>
<dbReference type="GO" id="GO:0002020">
    <property type="term" value="F:protease binding"/>
    <property type="evidence" value="ECO:0007669"/>
    <property type="project" value="InterPro"/>
</dbReference>
<evidence type="ECO:0000256" key="1">
    <source>
        <dbReference type="PROSITE-ProRule" id="PRU00024"/>
    </source>
</evidence>
<dbReference type="InterPro" id="IPR037939">
    <property type="entry name" value="CRADD"/>
</dbReference>
<dbReference type="SMART" id="SM00336">
    <property type="entry name" value="BBOX"/>
    <property type="match status" value="1"/>
</dbReference>
<reference evidence="4" key="1">
    <citation type="journal article" date="2008" name="Nature">
        <title>The amphioxus genome and the evolution of the chordate karyotype.</title>
        <authorList>
            <consortium name="US DOE Joint Genome Institute (JGI-PGF)"/>
            <person name="Putnam N.H."/>
            <person name="Butts T."/>
            <person name="Ferrier D.E.K."/>
            <person name="Furlong R.F."/>
            <person name="Hellsten U."/>
            <person name="Kawashima T."/>
            <person name="Robinson-Rechavi M."/>
            <person name="Shoguchi E."/>
            <person name="Terry A."/>
            <person name="Yu J.-K."/>
            <person name="Benito-Gutierrez E.L."/>
            <person name="Dubchak I."/>
            <person name="Garcia-Fernandez J."/>
            <person name="Gibson-Brown J.J."/>
            <person name="Grigoriev I.V."/>
            <person name="Horton A.C."/>
            <person name="de Jong P.J."/>
            <person name="Jurka J."/>
            <person name="Kapitonov V.V."/>
            <person name="Kohara Y."/>
            <person name="Kuroki Y."/>
            <person name="Lindquist E."/>
            <person name="Lucas S."/>
            <person name="Osoegawa K."/>
            <person name="Pennacchio L.A."/>
            <person name="Salamov A.A."/>
            <person name="Satou Y."/>
            <person name="Sauka-Spengler T."/>
            <person name="Schmutz J."/>
            <person name="Shin-I T."/>
            <person name="Toyoda A."/>
            <person name="Bronner-Fraser M."/>
            <person name="Fujiyama A."/>
            <person name="Holland L.Z."/>
            <person name="Holland P.W.H."/>
            <person name="Satoh N."/>
            <person name="Rokhsar D.S."/>
        </authorList>
    </citation>
    <scope>NUCLEOTIDE SEQUENCE [LARGE SCALE GENOMIC DNA]</scope>
    <source>
        <strain evidence="4">S238N-H82</strain>
        <tissue evidence="4">Testes</tissue>
    </source>
</reference>
<dbReference type="PROSITE" id="PS50119">
    <property type="entry name" value="ZF_BBOX"/>
    <property type="match status" value="1"/>
</dbReference>
<dbReference type="InterPro" id="IPR000315">
    <property type="entry name" value="Znf_B-box"/>
</dbReference>
<dbReference type="GO" id="GO:0042981">
    <property type="term" value="P:regulation of apoptotic process"/>
    <property type="evidence" value="ECO:0007669"/>
    <property type="project" value="InterPro"/>
</dbReference>
<evidence type="ECO:0000259" key="3">
    <source>
        <dbReference type="PROSITE" id="PS50209"/>
    </source>
</evidence>
<sequence length="301" mass="33840">MSAESTLLTANREELVKNIRFVEPFLDKLLQTNQLTAEECEVVRSGRTPQDRARALIDLVGTKGQEAFGHFRHVLKETNPELADILHRCTEHNEKIKLHCDDCVQLLCRTCNKEGHRGHSVSSIVADASAIRREVTAFVRDNRKSLKSFKASASNVESRQNVLMDIERRKNELKAIFIAKVESEYEWCKDQLGVVGSVGSPAASISSIATTDDELSGKNRSDTECQCSPTAKIRIVSSSLREMISIYKLIACDKCSRARFIQLKKTHDGLKPYTYQCGLCNVNVRFTLLRSVQEHLKIQTG</sequence>
<keyword evidence="1" id="KW-0862">Zinc</keyword>
<keyword evidence="1" id="KW-0479">Metal-binding</keyword>
<dbReference type="CDD" id="cd01671">
    <property type="entry name" value="CARD"/>
    <property type="match status" value="1"/>
</dbReference>
<dbReference type="SMART" id="SM00114">
    <property type="entry name" value="CARD"/>
    <property type="match status" value="1"/>
</dbReference>
<feature type="domain" description="B box-type" evidence="2">
    <location>
        <begin position="89"/>
        <end position="124"/>
    </location>
</feature>
<name>C3YX00_BRAFL</name>
<dbReference type="PANTHER" id="PTHR15034:SF5">
    <property type="entry name" value="DEATH DOMAIN-CONTAINING PROTEIN CRADD"/>
    <property type="match status" value="1"/>
</dbReference>
<gene>
    <name evidence="4" type="ORF">BRAFLDRAFT_64260</name>
</gene>
<dbReference type="SUPFAM" id="SSF47986">
    <property type="entry name" value="DEATH domain"/>
    <property type="match status" value="1"/>
</dbReference>
<dbReference type="GO" id="GO:0008270">
    <property type="term" value="F:zinc ion binding"/>
    <property type="evidence" value="ECO:0007669"/>
    <property type="project" value="UniProtKB-KW"/>
</dbReference>
<dbReference type="GO" id="GO:0070513">
    <property type="term" value="F:death domain binding"/>
    <property type="evidence" value="ECO:0007669"/>
    <property type="project" value="InterPro"/>
</dbReference>
<protein>
    <recommendedName>
        <fullName evidence="5">B box-type domain-containing protein</fullName>
    </recommendedName>
</protein>
<evidence type="ECO:0000313" key="4">
    <source>
        <dbReference type="EMBL" id="EEN55394.1"/>
    </source>
</evidence>
<dbReference type="AlphaFoldDB" id="C3YX00"/>
<dbReference type="InterPro" id="IPR011029">
    <property type="entry name" value="DEATH-like_dom_sf"/>
</dbReference>
<dbReference type="Gene3D" id="3.30.160.60">
    <property type="entry name" value="Classic Zinc Finger"/>
    <property type="match status" value="1"/>
</dbReference>
<feature type="domain" description="CARD" evidence="3">
    <location>
        <begin position="1"/>
        <end position="90"/>
    </location>
</feature>
<dbReference type="Pfam" id="PF22586">
    <property type="entry name" value="ANCHR-like_BBOX"/>
    <property type="match status" value="1"/>
</dbReference>
<dbReference type="InterPro" id="IPR001315">
    <property type="entry name" value="CARD"/>
</dbReference>
<dbReference type="PANTHER" id="PTHR15034">
    <property type="entry name" value="DEATH DOMAIN-CONTAINING PROTEIN CRADD"/>
    <property type="match status" value="1"/>
</dbReference>
<dbReference type="InParanoid" id="C3YX00"/>
<keyword evidence="1" id="KW-0863">Zinc-finger</keyword>
<evidence type="ECO:0000259" key="2">
    <source>
        <dbReference type="PROSITE" id="PS50119"/>
    </source>
</evidence>
<organism>
    <name type="scientific">Branchiostoma floridae</name>
    <name type="common">Florida lancelet</name>
    <name type="synonym">Amphioxus</name>
    <dbReference type="NCBI Taxonomy" id="7739"/>
    <lineage>
        <taxon>Eukaryota</taxon>
        <taxon>Metazoa</taxon>
        <taxon>Chordata</taxon>
        <taxon>Cephalochordata</taxon>
        <taxon>Leptocardii</taxon>
        <taxon>Amphioxiformes</taxon>
        <taxon>Branchiostomatidae</taxon>
        <taxon>Branchiostoma</taxon>
    </lineage>
</organism>
<proteinExistence type="predicted"/>
<accession>C3YX00</accession>
<evidence type="ECO:0008006" key="5">
    <source>
        <dbReference type="Google" id="ProtNLM"/>
    </source>
</evidence>